<comment type="caution">
    <text evidence="5">The sequence shown here is derived from an EMBL/GenBank/DDBJ whole genome shotgun (WGS) entry which is preliminary data.</text>
</comment>
<dbReference type="PANTHER" id="PTHR43300:SF11">
    <property type="entry name" value="ACETYLTRANSFERASE RV3034C-RELATED"/>
    <property type="match status" value="1"/>
</dbReference>
<evidence type="ECO:0000313" key="5">
    <source>
        <dbReference type="EMBL" id="PZX47859.1"/>
    </source>
</evidence>
<protein>
    <submittedName>
        <fullName evidence="5">Virginiamycin A acetyltransferase</fullName>
    </submittedName>
</protein>
<dbReference type="Gene3D" id="2.160.10.10">
    <property type="entry name" value="Hexapeptide repeat proteins"/>
    <property type="match status" value="1"/>
</dbReference>
<dbReference type="PANTHER" id="PTHR43300">
    <property type="entry name" value="ACETYLTRANSFERASE"/>
    <property type="match status" value="1"/>
</dbReference>
<evidence type="ECO:0000256" key="1">
    <source>
        <dbReference type="ARBA" id="ARBA00007274"/>
    </source>
</evidence>
<keyword evidence="6" id="KW-1185">Reference proteome</keyword>
<dbReference type="EMBL" id="QKZQ01000001">
    <property type="protein sequence ID" value="PZX47859.1"/>
    <property type="molecule type" value="Genomic_DNA"/>
</dbReference>
<dbReference type="STRING" id="121821.GCA_001870675_02077"/>
<reference evidence="5 6" key="1">
    <citation type="submission" date="2018-06" db="EMBL/GenBank/DDBJ databases">
        <title>Genomic Encyclopedia of Archaeal and Bacterial Type Strains, Phase II (KMG-II): from individual species to whole genera.</title>
        <authorList>
            <person name="Goeker M."/>
        </authorList>
    </citation>
    <scope>NUCLEOTIDE SEQUENCE [LARGE SCALE GENOMIC DNA]</scope>
    <source>
        <strain evidence="5 6">DSM 13087</strain>
    </source>
</reference>
<sequence length="227" mass="24706">MPPSFPAPNISYPIILADGRIHPDTVFLRNVIDHPRWQIGDYTYASSESAPQDWARYLAPYLFPFAPERLIIGKFCQIADSVRFITASANHRYDGFSSYPFAIFHREFEGDTSMPEAGRDTVIGNDVWIGQGARILPGAQIGDGVIIGAGAVVGGSVAPYQIVAGNPAQKMRARFAPEVVAHLQAIRWWDWPIAHIMRHQAAICGADLAMLVAAAADVAGNDACFPS</sequence>
<dbReference type="InterPro" id="IPR011004">
    <property type="entry name" value="Trimer_LpxA-like_sf"/>
</dbReference>
<keyword evidence="4" id="KW-0012">Acyltransferase</keyword>
<dbReference type="Proteomes" id="UP000249364">
    <property type="component" value="Unassembled WGS sequence"/>
</dbReference>
<keyword evidence="3" id="KW-0677">Repeat</keyword>
<evidence type="ECO:0000256" key="4">
    <source>
        <dbReference type="ARBA" id="ARBA00023315"/>
    </source>
</evidence>
<accession>A0A2W7R181</accession>
<proteinExistence type="inferred from homology"/>
<dbReference type="SUPFAM" id="SSF51161">
    <property type="entry name" value="Trimeric LpxA-like enzymes"/>
    <property type="match status" value="1"/>
</dbReference>
<keyword evidence="2 5" id="KW-0808">Transferase</keyword>
<name>A0A2W7R181_9RHOB</name>
<evidence type="ECO:0000256" key="2">
    <source>
        <dbReference type="ARBA" id="ARBA00022679"/>
    </source>
</evidence>
<organism evidence="5 6">
    <name type="scientific">Roseinatronobacter thiooxidans</name>
    <dbReference type="NCBI Taxonomy" id="121821"/>
    <lineage>
        <taxon>Bacteria</taxon>
        <taxon>Pseudomonadati</taxon>
        <taxon>Pseudomonadota</taxon>
        <taxon>Alphaproteobacteria</taxon>
        <taxon>Rhodobacterales</taxon>
        <taxon>Paracoccaceae</taxon>
        <taxon>Roseinatronobacter</taxon>
    </lineage>
</organism>
<gene>
    <name evidence="5" type="ORF">LY56_00003</name>
</gene>
<dbReference type="InterPro" id="IPR001451">
    <property type="entry name" value="Hexapep"/>
</dbReference>
<dbReference type="GO" id="GO:0016746">
    <property type="term" value="F:acyltransferase activity"/>
    <property type="evidence" value="ECO:0007669"/>
    <property type="project" value="UniProtKB-KW"/>
</dbReference>
<comment type="similarity">
    <text evidence="1">Belongs to the transferase hexapeptide repeat family.</text>
</comment>
<evidence type="ECO:0000256" key="3">
    <source>
        <dbReference type="ARBA" id="ARBA00022737"/>
    </source>
</evidence>
<dbReference type="PROSITE" id="PS00101">
    <property type="entry name" value="HEXAPEP_TRANSFERASES"/>
    <property type="match status" value="1"/>
</dbReference>
<dbReference type="InterPro" id="IPR018357">
    <property type="entry name" value="Hexapep_transf_CS"/>
</dbReference>
<dbReference type="InterPro" id="IPR050179">
    <property type="entry name" value="Trans_hexapeptide_repeat"/>
</dbReference>
<dbReference type="AlphaFoldDB" id="A0A2W7R181"/>
<dbReference type="Pfam" id="PF00132">
    <property type="entry name" value="Hexapep"/>
    <property type="match status" value="1"/>
</dbReference>
<dbReference type="OrthoDB" id="9815592at2"/>
<evidence type="ECO:0000313" key="6">
    <source>
        <dbReference type="Proteomes" id="UP000249364"/>
    </source>
</evidence>
<dbReference type="CDD" id="cd03349">
    <property type="entry name" value="LbH_XAT"/>
    <property type="match status" value="1"/>
</dbReference>
<dbReference type="RefSeq" id="WP_071469117.1">
    <property type="nucleotide sequence ID" value="NZ_MEHT01000009.1"/>
</dbReference>